<gene>
    <name evidence="2" type="ORF">MUDAN_MDHGFNIF_02490</name>
</gene>
<organism evidence="2 3">
    <name type="scientific">Lactiplantibacillus mudanjiangensis</name>
    <dbReference type="NCBI Taxonomy" id="1296538"/>
    <lineage>
        <taxon>Bacteria</taxon>
        <taxon>Bacillati</taxon>
        <taxon>Bacillota</taxon>
        <taxon>Bacilli</taxon>
        <taxon>Lactobacillales</taxon>
        <taxon>Lactobacillaceae</taxon>
        <taxon>Lactiplantibacillus</taxon>
    </lineage>
</organism>
<dbReference type="AlphaFoldDB" id="A0A660E5W8"/>
<dbReference type="OrthoDB" id="3173919at2"/>
<keyword evidence="1" id="KW-0812">Transmembrane</keyword>
<keyword evidence="3" id="KW-1185">Reference proteome</keyword>
<sequence>MHATNFGLSWAFLIFWLVWIYQWVKMPPFRSLLGYTSRLACRDKTAWRFAQRFYALLGIEIFTILLIAAVCGALFNIDWLQSFNLQAIGLGIGLIIQNVATERELKRAFPKTKPQ</sequence>
<name>A0A660E5W8_9LACO</name>
<feature type="transmembrane region" description="Helical" evidence="1">
    <location>
        <begin position="53"/>
        <end position="77"/>
    </location>
</feature>
<dbReference type="RefSeq" id="WP_130845448.1">
    <property type="nucleotide sequence ID" value="NZ_BJDY01000006.1"/>
</dbReference>
<dbReference type="Proteomes" id="UP000289996">
    <property type="component" value="Unassembled WGS sequence"/>
</dbReference>
<accession>A0A660E5W8</accession>
<feature type="transmembrane region" description="Helical" evidence="1">
    <location>
        <begin position="6"/>
        <end position="24"/>
    </location>
</feature>
<feature type="transmembrane region" description="Helical" evidence="1">
    <location>
        <begin position="83"/>
        <end position="101"/>
    </location>
</feature>
<keyword evidence="1" id="KW-1133">Transmembrane helix</keyword>
<evidence type="ECO:0000313" key="3">
    <source>
        <dbReference type="Proteomes" id="UP000289996"/>
    </source>
</evidence>
<evidence type="ECO:0000256" key="1">
    <source>
        <dbReference type="SAM" id="Phobius"/>
    </source>
</evidence>
<keyword evidence="1" id="KW-0472">Membrane</keyword>
<proteinExistence type="predicted"/>
<evidence type="ECO:0000313" key="2">
    <source>
        <dbReference type="EMBL" id="VDG27647.1"/>
    </source>
</evidence>
<dbReference type="EMBL" id="UYIG01000035">
    <property type="protein sequence ID" value="VDG27647.1"/>
    <property type="molecule type" value="Genomic_DNA"/>
</dbReference>
<protein>
    <submittedName>
        <fullName evidence="2">Integral membrane protein [Lactobacillus plantarum JDM1]</fullName>
    </submittedName>
</protein>
<reference evidence="2 3" key="1">
    <citation type="submission" date="2018-11" db="EMBL/GenBank/DDBJ databases">
        <authorList>
            <person name="Wuyts S."/>
        </authorList>
    </citation>
    <scope>NUCLEOTIDE SEQUENCE [LARGE SCALE GENOMIC DNA]</scope>
    <source>
        <strain evidence="2">Lactobacillus mudanjiangensis AMBF249</strain>
    </source>
</reference>